<protein>
    <recommendedName>
        <fullName evidence="1">F-box domain-containing protein</fullName>
    </recommendedName>
</protein>
<feature type="domain" description="F-box" evidence="1">
    <location>
        <begin position="11"/>
        <end position="55"/>
    </location>
</feature>
<gene>
    <name evidence="2" type="ORF">pv_153</name>
</gene>
<dbReference type="KEGG" id="vg:18266181"/>
<dbReference type="RefSeq" id="YP_009001055.1">
    <property type="nucleotide sequence ID" value="NC_023423.1"/>
</dbReference>
<accession>W5SAD7</accession>
<evidence type="ECO:0000259" key="1">
    <source>
        <dbReference type="PROSITE" id="PS50181"/>
    </source>
</evidence>
<name>W5SAD7_9VIRU</name>
<dbReference type="SUPFAM" id="SSF81383">
    <property type="entry name" value="F-box domain"/>
    <property type="match status" value="1"/>
</dbReference>
<dbReference type="Proteomes" id="UP000202176">
    <property type="component" value="Segment"/>
</dbReference>
<reference evidence="2 3" key="1">
    <citation type="journal article" date="2014" name="Proc. Natl. Acad. Sci. U.S.A.">
        <title>Thirty-thousand-year-old distant relative of giant icosahedral DNA viruses with a pandoravirus morphology.</title>
        <authorList>
            <person name="Legendre M."/>
            <person name="Bartoli J."/>
            <person name="Shmakova L."/>
            <person name="Jeudy S."/>
            <person name="Labadie K."/>
            <person name="Adrait A."/>
            <person name="Lescot M."/>
            <person name="Poirot O."/>
            <person name="Bertaux L."/>
            <person name="Bruley C."/>
            <person name="Coute Y."/>
            <person name="Rivkina E."/>
            <person name="Abergel C."/>
            <person name="Claverie J.M."/>
        </authorList>
    </citation>
    <scope>NUCLEOTIDE SEQUENCE [LARGE SCALE GENOMIC DNA]</scope>
    <source>
        <strain evidence="2">P1084-T</strain>
    </source>
</reference>
<dbReference type="PROSITE" id="PS50181">
    <property type="entry name" value="FBOX"/>
    <property type="match status" value="1"/>
</dbReference>
<evidence type="ECO:0000313" key="3">
    <source>
        <dbReference type="Proteomes" id="UP000202176"/>
    </source>
</evidence>
<sequence>MCENPIVLTEDFSLTNFPKELVERILINNPFEDLLFFSETCSSFRNLSWSFWKEKAKIDLKIPGWYFDLYCNGRDSYVNREITGKERYLDLRVMQNPFLNQKFLRKEDRLSLEKSFFFAFFSNHRKEVVERIHKLSDEVLKAYIECIPLNNIFDPCSYRKLLKEEIERRAGNEKKEFSIEEALQAGTQQSGSPFDLDRLNLEHDRITSMIDYTDEKCIDFIRNGNFDQLFHFVNEVEDYREPFVGLTTKIKAAISIFQNLEDPFDLAFRYFELFRKESEDPALTLAIVCQIISTGRLDKFDQFSEILKEKDIPFLDDSKTGLYFGHPSGIRTYAEIFSLFAYYSNDLETIERFSDYEYYSEGDRENYKPLSKEYQIFYLLIGFLRKRNVVGFYRVLSSEDMVWSRRIQILVSISGHREAILYMIKNVPIEKNFPSLYRTSLGDPLTEEIFMHHFDDSRPNLDILNELSTLRGEVFFIENLIDRTCCTNYVEEKLGLDRGSILELVDQLSKCFNPPETPQ</sequence>
<dbReference type="InterPro" id="IPR036047">
    <property type="entry name" value="F-box-like_dom_sf"/>
</dbReference>
<dbReference type="InterPro" id="IPR001810">
    <property type="entry name" value="F-box_dom"/>
</dbReference>
<dbReference type="GeneID" id="18266181"/>
<keyword evidence="3" id="KW-1185">Reference proteome</keyword>
<dbReference type="EMBL" id="KF740664">
    <property type="protein sequence ID" value="AHH01720.1"/>
    <property type="molecule type" value="Genomic_DNA"/>
</dbReference>
<proteinExistence type="predicted"/>
<evidence type="ECO:0000313" key="2">
    <source>
        <dbReference type="EMBL" id="AHH01720.1"/>
    </source>
</evidence>
<organism evidence="2 3">
    <name type="scientific">Pithovirus sibericum</name>
    <dbReference type="NCBI Taxonomy" id="1450746"/>
    <lineage>
        <taxon>Viruses</taxon>
        <taxon>Pithoviruses</taxon>
        <taxon>Orthopithovirinae</taxon>
        <taxon>Alphapithovirus</taxon>
        <taxon>Alphapithovirus sibericum</taxon>
    </lineage>
</organism>